<accession>A0A6F8YFY6</accession>
<keyword evidence="2" id="KW-0560">Oxidoreductase</keyword>
<comment type="similarity">
    <text evidence="1">Belongs to the aldehyde dehydrogenase family.</text>
</comment>
<keyword evidence="3" id="KW-0520">NAD</keyword>
<feature type="domain" description="Aldehyde dehydrogenase" evidence="5">
    <location>
        <begin position="24"/>
        <end position="106"/>
    </location>
</feature>
<dbReference type="Pfam" id="PF00171">
    <property type="entry name" value="Aldedh"/>
    <property type="match status" value="1"/>
</dbReference>
<feature type="region of interest" description="Disordered" evidence="4">
    <location>
        <begin position="90"/>
        <end position="149"/>
    </location>
</feature>
<protein>
    <recommendedName>
        <fullName evidence="5">Aldehyde dehydrogenase domain-containing protein</fullName>
    </recommendedName>
</protein>
<dbReference type="AlphaFoldDB" id="A0A6F8YFY6"/>
<evidence type="ECO:0000256" key="2">
    <source>
        <dbReference type="ARBA" id="ARBA00023002"/>
    </source>
</evidence>
<evidence type="ECO:0000313" key="6">
    <source>
        <dbReference type="EMBL" id="BCB85054.1"/>
    </source>
</evidence>
<dbReference type="KEGG" id="psuu:Psuf_023670"/>
<dbReference type="InterPro" id="IPR016162">
    <property type="entry name" value="Ald_DH_N"/>
</dbReference>
<dbReference type="InterPro" id="IPR015590">
    <property type="entry name" value="Aldehyde_DH_dom"/>
</dbReference>
<evidence type="ECO:0000256" key="3">
    <source>
        <dbReference type="ARBA" id="ARBA00023027"/>
    </source>
</evidence>
<keyword evidence="7" id="KW-1185">Reference proteome</keyword>
<dbReference type="EMBL" id="AP022871">
    <property type="protein sequence ID" value="BCB85054.1"/>
    <property type="molecule type" value="Genomic_DNA"/>
</dbReference>
<gene>
    <name evidence="6" type="ORF">Psuf_023670</name>
</gene>
<dbReference type="GO" id="GO:0016620">
    <property type="term" value="F:oxidoreductase activity, acting on the aldehyde or oxo group of donors, NAD or NADP as acceptor"/>
    <property type="evidence" value="ECO:0007669"/>
    <property type="project" value="TreeGrafter"/>
</dbReference>
<dbReference type="PANTHER" id="PTHR43720">
    <property type="entry name" value="2-AMINOMUCONIC SEMIALDEHYDE DEHYDROGENASE"/>
    <property type="match status" value="1"/>
</dbReference>
<evidence type="ECO:0000256" key="1">
    <source>
        <dbReference type="ARBA" id="ARBA00009986"/>
    </source>
</evidence>
<proteinExistence type="inferred from homology"/>
<dbReference type="Proteomes" id="UP000503011">
    <property type="component" value="Chromosome"/>
</dbReference>
<evidence type="ECO:0000259" key="5">
    <source>
        <dbReference type="Pfam" id="PF00171"/>
    </source>
</evidence>
<dbReference type="Gene3D" id="3.40.605.10">
    <property type="entry name" value="Aldehyde Dehydrogenase, Chain A, domain 1"/>
    <property type="match status" value="1"/>
</dbReference>
<name>A0A6F8YFY6_9ACTN</name>
<reference evidence="6 7" key="1">
    <citation type="submission" date="2020-03" db="EMBL/GenBank/DDBJ databases">
        <title>Whole genome shotgun sequence of Phytohabitans suffuscus NBRC 105367.</title>
        <authorList>
            <person name="Komaki H."/>
            <person name="Tamura T."/>
        </authorList>
    </citation>
    <scope>NUCLEOTIDE SEQUENCE [LARGE SCALE GENOMIC DNA]</scope>
    <source>
        <strain evidence="6 7">NBRC 105367</strain>
    </source>
</reference>
<sequence>MTDKQTLRNFVNGEYVDPVDGGYSDLVDPCTGEVFAQAPISSERDVDLAMSAAATAFESWRDATPAERQKAMLKFADAVESRAAELVDAEVRNTGKPRQLTADEELPRPSTSCASSPAPPGCWRGARPASTWRATPRTCGASRSASSAR</sequence>
<dbReference type="InterPro" id="IPR016161">
    <property type="entry name" value="Ald_DH/histidinol_DH"/>
</dbReference>
<evidence type="ECO:0000313" key="7">
    <source>
        <dbReference type="Proteomes" id="UP000503011"/>
    </source>
</evidence>
<reference evidence="6 7" key="2">
    <citation type="submission" date="2020-03" db="EMBL/GenBank/DDBJ databases">
        <authorList>
            <person name="Ichikawa N."/>
            <person name="Kimura A."/>
            <person name="Kitahashi Y."/>
            <person name="Uohara A."/>
        </authorList>
    </citation>
    <scope>NUCLEOTIDE SEQUENCE [LARGE SCALE GENOMIC DNA]</scope>
    <source>
        <strain evidence="6 7">NBRC 105367</strain>
    </source>
</reference>
<dbReference type="SUPFAM" id="SSF53720">
    <property type="entry name" value="ALDH-like"/>
    <property type="match status" value="1"/>
</dbReference>
<organism evidence="6 7">
    <name type="scientific">Phytohabitans suffuscus</name>
    <dbReference type="NCBI Taxonomy" id="624315"/>
    <lineage>
        <taxon>Bacteria</taxon>
        <taxon>Bacillati</taxon>
        <taxon>Actinomycetota</taxon>
        <taxon>Actinomycetes</taxon>
        <taxon>Micromonosporales</taxon>
        <taxon>Micromonosporaceae</taxon>
    </lineage>
</organism>
<evidence type="ECO:0000256" key="4">
    <source>
        <dbReference type="SAM" id="MobiDB-lite"/>
    </source>
</evidence>
<dbReference type="PANTHER" id="PTHR43720:SF2">
    <property type="entry name" value="2-AMINOMUCONIC SEMIALDEHYDE DEHYDROGENASE"/>
    <property type="match status" value="1"/>
</dbReference>